<feature type="signal peptide" evidence="1">
    <location>
        <begin position="1"/>
        <end position="22"/>
    </location>
</feature>
<accession>A0A917GQK6</accession>
<dbReference type="RefSeq" id="WP_068812227.1">
    <property type="nucleotide sequence ID" value="NZ_BMIY01000004.1"/>
</dbReference>
<feature type="chain" id="PRO_5037134760" description="DUF4034 domain-containing protein" evidence="1">
    <location>
        <begin position="23"/>
        <end position="274"/>
    </location>
</feature>
<sequence length="274" mass="31018">MSGSRRWFAVVGLWWVCLSVHAQPGALPQLNTHQQQWIADQIFQNECAGREACLTSWNAGEDFPSLGIGHFIWYRTGQQEAFKESFPELLAFYVASGVSLPSWIAGLAEWDNPWSDRETFLASQDSERMQSLRQFLLETRQVQAAFIVQRMRNSLALMQAHSDTPDDLQQRFATVANAAPPYGMYALIDYVNFKGEGVSASERYQGQGWGLLQVLEHMDMAALQSDSGEQVLSAFARSAREILDRRIANAPAERNEIRWRAGWHKRTETYLPGG</sequence>
<name>A0A917GQK6_9GAMM</name>
<comment type="caution">
    <text evidence="2">The sequence shown here is derived from an EMBL/GenBank/DDBJ whole genome shotgun (WGS) entry which is preliminary data.</text>
</comment>
<keyword evidence="3" id="KW-1185">Reference proteome</keyword>
<dbReference type="AlphaFoldDB" id="A0A917GQK6"/>
<evidence type="ECO:0000313" key="2">
    <source>
        <dbReference type="EMBL" id="GGG54388.1"/>
    </source>
</evidence>
<protein>
    <recommendedName>
        <fullName evidence="4">DUF4034 domain-containing protein</fullName>
    </recommendedName>
</protein>
<gene>
    <name evidence="2" type="ORF">GCM10011403_09420</name>
</gene>
<proteinExistence type="predicted"/>
<reference evidence="2" key="1">
    <citation type="journal article" date="2014" name="Int. J. Syst. Evol. Microbiol.">
        <title>Complete genome sequence of Corynebacterium casei LMG S-19264T (=DSM 44701T), isolated from a smear-ripened cheese.</title>
        <authorList>
            <consortium name="US DOE Joint Genome Institute (JGI-PGF)"/>
            <person name="Walter F."/>
            <person name="Albersmeier A."/>
            <person name="Kalinowski J."/>
            <person name="Ruckert C."/>
        </authorList>
    </citation>
    <scope>NUCLEOTIDE SEQUENCE</scope>
    <source>
        <strain evidence="2">CGMCC 1.15425</strain>
    </source>
</reference>
<keyword evidence="1" id="KW-0732">Signal</keyword>
<evidence type="ECO:0008006" key="4">
    <source>
        <dbReference type="Google" id="ProtNLM"/>
    </source>
</evidence>
<dbReference type="OrthoDB" id="20998at2"/>
<evidence type="ECO:0000256" key="1">
    <source>
        <dbReference type="SAM" id="SignalP"/>
    </source>
</evidence>
<evidence type="ECO:0000313" key="3">
    <source>
        <dbReference type="Proteomes" id="UP000627715"/>
    </source>
</evidence>
<organism evidence="2 3">
    <name type="scientific">Pseudohongiella nitratireducens</name>
    <dbReference type="NCBI Taxonomy" id="1768907"/>
    <lineage>
        <taxon>Bacteria</taxon>
        <taxon>Pseudomonadati</taxon>
        <taxon>Pseudomonadota</taxon>
        <taxon>Gammaproteobacteria</taxon>
        <taxon>Pseudomonadales</taxon>
        <taxon>Pseudohongiellaceae</taxon>
        <taxon>Pseudohongiella</taxon>
    </lineage>
</organism>
<reference evidence="2" key="2">
    <citation type="submission" date="2020-09" db="EMBL/GenBank/DDBJ databases">
        <authorList>
            <person name="Sun Q."/>
            <person name="Zhou Y."/>
        </authorList>
    </citation>
    <scope>NUCLEOTIDE SEQUENCE</scope>
    <source>
        <strain evidence="2">CGMCC 1.15425</strain>
    </source>
</reference>
<dbReference type="Proteomes" id="UP000627715">
    <property type="component" value="Unassembled WGS sequence"/>
</dbReference>
<dbReference type="EMBL" id="BMIY01000004">
    <property type="protein sequence ID" value="GGG54388.1"/>
    <property type="molecule type" value="Genomic_DNA"/>
</dbReference>